<sequence length="78" mass="9201">MEKLRRRLLESATKQSDFVETFTAIDRDCSGRITSEEFRAAIKTLELDITSDDEIKVFFENLIKNTMVKSIFRNFYNN</sequence>
<evidence type="ECO:0000259" key="2">
    <source>
        <dbReference type="PROSITE" id="PS50222"/>
    </source>
</evidence>
<dbReference type="Proteomes" id="UP000663833">
    <property type="component" value="Unassembled WGS sequence"/>
</dbReference>
<dbReference type="Pfam" id="PF00036">
    <property type="entry name" value="EF-hand_1"/>
    <property type="match status" value="1"/>
</dbReference>
<comment type="caution">
    <text evidence="3">The sequence shown here is derived from an EMBL/GenBank/DDBJ whole genome shotgun (WGS) entry which is preliminary data.</text>
</comment>
<gene>
    <name evidence="3" type="ORF">LUA448_LOCUS30483</name>
</gene>
<organism evidence="3 4">
    <name type="scientific">Rotaria socialis</name>
    <dbReference type="NCBI Taxonomy" id="392032"/>
    <lineage>
        <taxon>Eukaryota</taxon>
        <taxon>Metazoa</taxon>
        <taxon>Spiralia</taxon>
        <taxon>Gnathifera</taxon>
        <taxon>Rotifera</taxon>
        <taxon>Eurotatoria</taxon>
        <taxon>Bdelloidea</taxon>
        <taxon>Philodinida</taxon>
        <taxon>Philodinidae</taxon>
        <taxon>Rotaria</taxon>
    </lineage>
</organism>
<dbReference type="GO" id="GO:0005509">
    <property type="term" value="F:calcium ion binding"/>
    <property type="evidence" value="ECO:0007669"/>
    <property type="project" value="InterPro"/>
</dbReference>
<accession>A0A818NA13</accession>
<dbReference type="PROSITE" id="PS00018">
    <property type="entry name" value="EF_HAND_1"/>
    <property type="match status" value="1"/>
</dbReference>
<dbReference type="InterPro" id="IPR011992">
    <property type="entry name" value="EF-hand-dom_pair"/>
</dbReference>
<evidence type="ECO:0000256" key="1">
    <source>
        <dbReference type="ARBA" id="ARBA00022837"/>
    </source>
</evidence>
<dbReference type="AlphaFoldDB" id="A0A818NA13"/>
<dbReference type="InterPro" id="IPR002048">
    <property type="entry name" value="EF_hand_dom"/>
</dbReference>
<proteinExistence type="predicted"/>
<dbReference type="PROSITE" id="PS50222">
    <property type="entry name" value="EF_HAND_2"/>
    <property type="match status" value="1"/>
</dbReference>
<dbReference type="Gene3D" id="1.10.238.10">
    <property type="entry name" value="EF-hand"/>
    <property type="match status" value="1"/>
</dbReference>
<dbReference type="SUPFAM" id="SSF47473">
    <property type="entry name" value="EF-hand"/>
    <property type="match status" value="1"/>
</dbReference>
<evidence type="ECO:0000313" key="4">
    <source>
        <dbReference type="Proteomes" id="UP000663833"/>
    </source>
</evidence>
<reference evidence="3" key="1">
    <citation type="submission" date="2021-02" db="EMBL/GenBank/DDBJ databases">
        <authorList>
            <person name="Nowell W R."/>
        </authorList>
    </citation>
    <scope>NUCLEOTIDE SEQUENCE</scope>
</reference>
<dbReference type="InterPro" id="IPR018247">
    <property type="entry name" value="EF_Hand_1_Ca_BS"/>
</dbReference>
<dbReference type="EMBL" id="CAJNYD010004455">
    <property type="protein sequence ID" value="CAF3602008.1"/>
    <property type="molecule type" value="Genomic_DNA"/>
</dbReference>
<dbReference type="SMART" id="SM00054">
    <property type="entry name" value="EFh"/>
    <property type="match status" value="1"/>
</dbReference>
<name>A0A818NA13_9BILA</name>
<keyword evidence="1" id="KW-0106">Calcium</keyword>
<feature type="domain" description="EF-hand" evidence="2">
    <location>
        <begin position="13"/>
        <end position="48"/>
    </location>
</feature>
<evidence type="ECO:0000313" key="3">
    <source>
        <dbReference type="EMBL" id="CAF3602008.1"/>
    </source>
</evidence>
<protein>
    <recommendedName>
        <fullName evidence="2">EF-hand domain-containing protein</fullName>
    </recommendedName>
</protein>